<evidence type="ECO:0000256" key="1">
    <source>
        <dbReference type="SAM" id="Phobius"/>
    </source>
</evidence>
<keyword evidence="1" id="KW-1133">Transmembrane helix</keyword>
<dbReference type="AlphaFoldDB" id="A0A645A3J5"/>
<comment type="caution">
    <text evidence="2">The sequence shown here is derived from an EMBL/GenBank/DDBJ whole genome shotgun (WGS) entry which is preliminary data.</text>
</comment>
<sequence>MISIEIKYNSNDTFELAQFICKKLYKSSIIAIRIIQTIFSLIMIYIATVYVGVEDKVILSIIFIVLVLLYILAWNLYLIANYFYSKKNSNLHQNTNITFEDDYFIVKSESGKKSYCYQYKYSTIQAIYDEENKLFIMLDNLATVILIPKRELGVGNYDKLIDYLNLKIHNNFSYKTNKN</sequence>
<proteinExistence type="predicted"/>
<name>A0A645A3J5_9ZZZZ</name>
<feature type="transmembrane region" description="Helical" evidence="1">
    <location>
        <begin position="30"/>
        <end position="51"/>
    </location>
</feature>
<dbReference type="EMBL" id="VSSQ01011622">
    <property type="protein sequence ID" value="MPM47288.1"/>
    <property type="molecule type" value="Genomic_DNA"/>
</dbReference>
<gene>
    <name evidence="2" type="ORF">SDC9_93996</name>
</gene>
<evidence type="ECO:0008006" key="3">
    <source>
        <dbReference type="Google" id="ProtNLM"/>
    </source>
</evidence>
<reference evidence="2" key="1">
    <citation type="submission" date="2019-08" db="EMBL/GenBank/DDBJ databases">
        <authorList>
            <person name="Kucharzyk K."/>
            <person name="Murdoch R.W."/>
            <person name="Higgins S."/>
            <person name="Loffler F."/>
        </authorList>
    </citation>
    <scope>NUCLEOTIDE SEQUENCE</scope>
</reference>
<feature type="transmembrane region" description="Helical" evidence="1">
    <location>
        <begin position="57"/>
        <end position="80"/>
    </location>
</feature>
<keyword evidence="1" id="KW-0812">Transmembrane</keyword>
<accession>A0A645A3J5</accession>
<protein>
    <recommendedName>
        <fullName evidence="3">YcxB-like protein domain-containing protein</fullName>
    </recommendedName>
</protein>
<keyword evidence="1" id="KW-0472">Membrane</keyword>
<evidence type="ECO:0000313" key="2">
    <source>
        <dbReference type="EMBL" id="MPM47288.1"/>
    </source>
</evidence>
<organism evidence="2">
    <name type="scientific">bioreactor metagenome</name>
    <dbReference type="NCBI Taxonomy" id="1076179"/>
    <lineage>
        <taxon>unclassified sequences</taxon>
        <taxon>metagenomes</taxon>
        <taxon>ecological metagenomes</taxon>
    </lineage>
</organism>